<dbReference type="EMBL" id="AAOA02000001">
    <property type="protein sequence ID" value="ESZ89416.1"/>
    <property type="molecule type" value="Genomic_DNA"/>
</dbReference>
<protein>
    <submittedName>
        <fullName evidence="1">Uncharacterized protein</fullName>
    </submittedName>
</protein>
<evidence type="ECO:0000313" key="2">
    <source>
        <dbReference type="Proteomes" id="UP000019205"/>
    </source>
</evidence>
<dbReference type="HOGENOM" id="CLU_3006434_0_0_6"/>
<comment type="caution">
    <text evidence="1">The sequence shown here is derived from an EMBL/GenBank/DDBJ whole genome shotgun (WGS) entry which is preliminary data.</text>
</comment>
<evidence type="ECO:0000313" key="1">
    <source>
        <dbReference type="EMBL" id="ESZ89416.1"/>
    </source>
</evidence>
<sequence>MLDLKSDGLCLQAVALRVLCLSSPRSLSEKQSYYFFVVLCPINQDYETTYGQTSIR</sequence>
<name>V7HT58_9GAMM</name>
<dbReference type="AlphaFoldDB" id="V7HT58"/>
<dbReference type="Proteomes" id="UP000019205">
    <property type="component" value="Chromosome"/>
</dbReference>
<proteinExistence type="predicted"/>
<reference evidence="1 2" key="1">
    <citation type="journal article" date="2007" name="Proc. Natl. Acad. Sci. U.S.A.">
        <title>Characterization of a marine gammaproteobacterium capable of aerobic anoxygenic photosynthesis.</title>
        <authorList>
            <person name="Fuchs B.M."/>
            <person name="Spring S."/>
            <person name="Teeling H."/>
            <person name="Quast C."/>
            <person name="Wulf J."/>
            <person name="Schattenhofer M."/>
            <person name="Yan S."/>
            <person name="Ferriera S."/>
            <person name="Johnson J."/>
            <person name="Glockner F.O."/>
            <person name="Amann R."/>
        </authorList>
    </citation>
    <scope>NUCLEOTIDE SEQUENCE [LARGE SCALE GENOMIC DNA]</scope>
    <source>
        <strain evidence="1">KT71</strain>
    </source>
</reference>
<keyword evidence="2" id="KW-1185">Reference proteome</keyword>
<dbReference type="STRING" id="314285.KT71_002076"/>
<organism evidence="1 2">
    <name type="scientific">Congregibacter litoralis KT71</name>
    <dbReference type="NCBI Taxonomy" id="314285"/>
    <lineage>
        <taxon>Bacteria</taxon>
        <taxon>Pseudomonadati</taxon>
        <taxon>Pseudomonadota</taxon>
        <taxon>Gammaproteobacteria</taxon>
        <taxon>Cellvibrionales</taxon>
        <taxon>Halieaceae</taxon>
        <taxon>Congregibacter</taxon>
    </lineage>
</organism>
<accession>V7HT58</accession>
<gene>
    <name evidence="1" type="ORF">KT71_002076</name>
</gene>
<reference evidence="1 2" key="2">
    <citation type="journal article" date="2009" name="PLoS ONE">
        <title>The photosynthetic apparatus and its regulation in the aerobic gammaproteobacterium Congregibacter litoralis gen. nov., sp. nov.</title>
        <authorList>
            <person name="Spring S."/>
            <person name="Lunsdorf H."/>
            <person name="Fuchs B.M."/>
            <person name="Tindall B.J."/>
        </authorList>
    </citation>
    <scope>NUCLEOTIDE SEQUENCE [LARGE SCALE GENOMIC DNA]</scope>
    <source>
        <strain evidence="1">KT71</strain>
    </source>
</reference>